<dbReference type="PANTHER" id="PTHR31694">
    <property type="entry name" value="DESICCATION-LIKE PROTEIN"/>
    <property type="match status" value="1"/>
</dbReference>
<reference evidence="1" key="1">
    <citation type="submission" date="2020-02" db="EMBL/GenBank/DDBJ databases">
        <authorList>
            <person name="Meier V. D."/>
        </authorList>
    </citation>
    <scope>NUCLEOTIDE SEQUENCE</scope>
    <source>
        <strain evidence="1">AVDCRST_MAG67</strain>
    </source>
</reference>
<proteinExistence type="predicted"/>
<evidence type="ECO:0008006" key="2">
    <source>
        <dbReference type="Google" id="ProtNLM"/>
    </source>
</evidence>
<dbReference type="Pfam" id="PF13668">
    <property type="entry name" value="Ferritin_2"/>
    <property type="match status" value="1"/>
</dbReference>
<name>A0A6J4RQA1_9ACTN</name>
<dbReference type="CDD" id="cd00657">
    <property type="entry name" value="Ferritin_like"/>
    <property type="match status" value="1"/>
</dbReference>
<dbReference type="SUPFAM" id="SSF47240">
    <property type="entry name" value="Ferritin-like"/>
    <property type="match status" value="1"/>
</dbReference>
<protein>
    <recommendedName>
        <fullName evidence="2">Ferritin-like domain-containing protein</fullName>
    </recommendedName>
</protein>
<dbReference type="AlphaFoldDB" id="A0A6J4RQA1"/>
<dbReference type="Gene3D" id="1.20.1260.10">
    <property type="match status" value="1"/>
</dbReference>
<dbReference type="InterPro" id="IPR052965">
    <property type="entry name" value="Pigment-catalase-like"/>
</dbReference>
<gene>
    <name evidence="1" type="ORF">AVDCRST_MAG67-282</name>
</gene>
<organism evidence="1">
    <name type="scientific">uncultured Solirubrobacteraceae bacterium</name>
    <dbReference type="NCBI Taxonomy" id="1162706"/>
    <lineage>
        <taxon>Bacteria</taxon>
        <taxon>Bacillati</taxon>
        <taxon>Actinomycetota</taxon>
        <taxon>Thermoleophilia</taxon>
        <taxon>Solirubrobacterales</taxon>
        <taxon>Solirubrobacteraceae</taxon>
        <taxon>environmental samples</taxon>
    </lineage>
</organism>
<accession>A0A6J4RQA1</accession>
<dbReference type="InterPro" id="IPR009078">
    <property type="entry name" value="Ferritin-like_SF"/>
</dbReference>
<dbReference type="InterPro" id="IPR012347">
    <property type="entry name" value="Ferritin-like"/>
</dbReference>
<dbReference type="PANTHER" id="PTHR31694:SF26">
    <property type="entry name" value="OS05G0151100 PROTEIN"/>
    <property type="match status" value="1"/>
</dbReference>
<sequence>MTREAFLMRSTLAAGAAYGAMSATGLISSALAESGGGDVDILNFALTLEHLETEFYTQGVKRVKGLSKEESDLAKRLRDDEAEHVDALTATIKDLGGKPGAKPTFQFGGAFGNRTAFLKTANVLEDTGVSAYNGAAPMIESVDVLAAAGGIVQIEGRHAALIRLVRNKPPAPLAFDKASEMEEILKAVKPFIRA</sequence>
<dbReference type="EMBL" id="CADCVQ010000009">
    <property type="protein sequence ID" value="CAA9472314.1"/>
    <property type="molecule type" value="Genomic_DNA"/>
</dbReference>
<evidence type="ECO:0000313" key="1">
    <source>
        <dbReference type="EMBL" id="CAA9472314.1"/>
    </source>
</evidence>